<comment type="subunit">
    <text evidence="4">Monomer.</text>
</comment>
<dbReference type="Gene3D" id="3.50.50.80">
    <property type="entry name" value="Ubiquitin-activating enzyme E1, inactive adenylation domain, subdomain 1"/>
    <property type="match status" value="1"/>
</dbReference>
<dbReference type="InterPro" id="IPR033127">
    <property type="entry name" value="UBQ-activ_enz_E1_Cys_AS"/>
</dbReference>
<dbReference type="Pfam" id="PF16191">
    <property type="entry name" value="E1_4HB"/>
    <property type="match status" value="1"/>
</dbReference>
<dbReference type="EC" id="6.2.1.45" evidence="5"/>
<dbReference type="InterPro" id="IPR018965">
    <property type="entry name" value="Ub-activating_enz_E1_C"/>
</dbReference>
<evidence type="ECO:0000256" key="7">
    <source>
        <dbReference type="ARBA" id="ARBA00022741"/>
    </source>
</evidence>
<evidence type="ECO:0000256" key="6">
    <source>
        <dbReference type="ARBA" id="ARBA00022598"/>
    </source>
</evidence>
<dbReference type="Gene3D" id="3.10.290.60">
    <property type="entry name" value="Ubiquitin-activating enzyme E1, UFD domain"/>
    <property type="match status" value="1"/>
</dbReference>
<evidence type="ECO:0000256" key="5">
    <source>
        <dbReference type="ARBA" id="ARBA00012990"/>
    </source>
</evidence>
<evidence type="ECO:0000256" key="8">
    <source>
        <dbReference type="ARBA" id="ARBA00022786"/>
    </source>
</evidence>
<comment type="pathway">
    <text evidence="2">Protein modification; protein ubiquitination.</text>
</comment>
<comment type="similarity">
    <text evidence="3 12">Belongs to the ubiquitin-activating E1 family.</text>
</comment>
<dbReference type="GO" id="GO:0005737">
    <property type="term" value="C:cytoplasm"/>
    <property type="evidence" value="ECO:0007669"/>
    <property type="project" value="TreeGrafter"/>
</dbReference>
<dbReference type="GO" id="GO:0031510">
    <property type="term" value="C:SUMO activating enzyme complex"/>
    <property type="evidence" value="ECO:0007669"/>
    <property type="project" value="TreeGrafter"/>
</dbReference>
<dbReference type="InterPro" id="IPR035985">
    <property type="entry name" value="Ubiquitin-activating_enz"/>
</dbReference>
<evidence type="ECO:0000256" key="12">
    <source>
        <dbReference type="RuleBase" id="RU000519"/>
    </source>
</evidence>
<dbReference type="NCBIfam" id="TIGR01408">
    <property type="entry name" value="Ube1"/>
    <property type="match status" value="1"/>
</dbReference>
<keyword evidence="7 12" id="KW-0547">Nucleotide-binding</keyword>
<evidence type="ECO:0000256" key="3">
    <source>
        <dbReference type="ARBA" id="ARBA00005673"/>
    </source>
</evidence>
<dbReference type="FunFam" id="3.50.50.80:FF:000002">
    <property type="entry name" value="SUMO-activating enzyme subunit 2"/>
    <property type="match status" value="1"/>
</dbReference>
<dbReference type="InterPro" id="IPR000594">
    <property type="entry name" value="ThiF_NAD_FAD-bd"/>
</dbReference>
<dbReference type="Gene3D" id="3.40.50.12550">
    <property type="entry name" value="Ubiquitin-activating enzyme E1, inactive adenylation domain, subdomain 2"/>
    <property type="match status" value="1"/>
</dbReference>
<dbReference type="AlphaFoldDB" id="A0A1I9G3P0"/>
<dbReference type="Gene3D" id="2.40.30.180">
    <property type="entry name" value="Ubiquitin-activating enzyme E1, FCCH domain"/>
    <property type="match status" value="1"/>
</dbReference>
<dbReference type="InterPro" id="IPR038252">
    <property type="entry name" value="UBA_E1_C_sf"/>
</dbReference>
<dbReference type="GO" id="GO:0019948">
    <property type="term" value="F:SUMO activating enzyme activity"/>
    <property type="evidence" value="ECO:0007669"/>
    <property type="project" value="TreeGrafter"/>
</dbReference>
<evidence type="ECO:0000256" key="1">
    <source>
        <dbReference type="ARBA" id="ARBA00000488"/>
    </source>
</evidence>
<dbReference type="Pfam" id="PF16190">
    <property type="entry name" value="E1_FCCH"/>
    <property type="match status" value="1"/>
</dbReference>
<organism evidence="14">
    <name type="scientific">Brugia malayi</name>
    <name type="common">Filarial nematode worm</name>
    <dbReference type="NCBI Taxonomy" id="6279"/>
    <lineage>
        <taxon>Eukaryota</taxon>
        <taxon>Metazoa</taxon>
        <taxon>Ecdysozoa</taxon>
        <taxon>Nematoda</taxon>
        <taxon>Chromadorea</taxon>
        <taxon>Rhabditida</taxon>
        <taxon>Spirurina</taxon>
        <taxon>Spiruromorpha</taxon>
        <taxon>Filarioidea</taxon>
        <taxon>Onchocercidae</taxon>
        <taxon>Brugia</taxon>
    </lineage>
</organism>
<dbReference type="PROSITE" id="PS00865">
    <property type="entry name" value="UBIQUITIN_ACTIVAT_2"/>
    <property type="match status" value="1"/>
</dbReference>
<dbReference type="InterPro" id="IPR019572">
    <property type="entry name" value="UBA_E1_SCCH"/>
</dbReference>
<comment type="catalytic activity">
    <reaction evidence="1">
        <text>ATP + ubiquitin + [E1 ubiquitin-activating enzyme]-L-cysteine = AMP + diphosphate + S-ubiquitinyl-[E1 ubiquitin-activating enzyme]-L-cysteine.</text>
        <dbReference type="EC" id="6.2.1.45"/>
    </reaction>
</comment>
<reference evidence="14" key="1">
    <citation type="journal article" date="2007" name="Science">
        <title>Draft genome of the filarial nematode parasite Brugia malayi.</title>
        <authorList>
            <person name="Ghedin E."/>
            <person name="Wang S."/>
            <person name="Spiro D."/>
            <person name="Caler E."/>
            <person name="Zhao Q."/>
            <person name="Crabtree J."/>
            <person name="Allen J.E."/>
            <person name="Delcher A.L."/>
            <person name="Guiliano D.B."/>
            <person name="Miranda-Saavedra D."/>
            <person name="Angiuoli S.V."/>
            <person name="Creasy T."/>
            <person name="Amedeo P."/>
            <person name="Haas B."/>
            <person name="El-Sayed N.M."/>
            <person name="Wortman J.R."/>
            <person name="Feldblyum T."/>
            <person name="Tallon L."/>
            <person name="Schatz M."/>
            <person name="Shumway M."/>
            <person name="Koo H."/>
            <person name="Salzberg S.L."/>
            <person name="Schobel S."/>
            <person name="Pertea M."/>
            <person name="Pop M."/>
            <person name="White O."/>
            <person name="Barton G.J."/>
            <person name="Carlow C.K."/>
            <person name="Crawford M.J."/>
            <person name="Daub J."/>
            <person name="Dimmic M.W."/>
            <person name="Estes C.F."/>
            <person name="Foster J.M."/>
            <person name="Ganatra M."/>
            <person name="Gregory W.F."/>
            <person name="Johnson N.M."/>
            <person name="Jin J."/>
            <person name="Komuniecki R."/>
            <person name="Korf I."/>
            <person name="Kumar S."/>
            <person name="Laney S."/>
            <person name="Li B.W."/>
            <person name="Li W."/>
            <person name="Lindblom T.H."/>
            <person name="Lustigman S."/>
            <person name="Ma D."/>
            <person name="Maina C.V."/>
            <person name="Martin D.M."/>
            <person name="McCarter J.P."/>
            <person name="McReynolds L."/>
            <person name="Mitreva M."/>
            <person name="Nutman T.B."/>
            <person name="Parkinson J."/>
            <person name="Peregrin-Alvarez J.M."/>
            <person name="Poole C."/>
            <person name="Ren Q."/>
            <person name="Saunders L."/>
            <person name="Sluder A.E."/>
            <person name="Smith K."/>
            <person name="Stanke M."/>
            <person name="Unnasch T.R."/>
            <person name="Ware J."/>
            <person name="Wei A.D."/>
            <person name="Weil G."/>
            <person name="Williams D.J."/>
            <person name="Zhang Y."/>
            <person name="Williams S.A."/>
            <person name="Fraser-Liggett C."/>
            <person name="Slatko B."/>
            <person name="Blaxter M.L."/>
            <person name="Scott A.L."/>
        </authorList>
    </citation>
    <scope>NUCLEOTIDE SEQUENCE</scope>
    <source>
        <strain evidence="14">FR3</strain>
    </source>
</reference>
<keyword evidence="8 12" id="KW-0833">Ubl conjugation pathway</keyword>
<feature type="active site" description="Glycyl thioester intermediate" evidence="11">
    <location>
        <position position="651"/>
    </location>
</feature>
<dbReference type="GO" id="GO:0005524">
    <property type="term" value="F:ATP binding"/>
    <property type="evidence" value="ECO:0007669"/>
    <property type="project" value="UniProtKB-KW"/>
</dbReference>
<dbReference type="PRINTS" id="PR01849">
    <property type="entry name" value="UBIQUITINACT"/>
</dbReference>
<dbReference type="InterPro" id="IPR000011">
    <property type="entry name" value="UBQ/SUMO-activ_enz_E1-like"/>
</dbReference>
<dbReference type="InterPro" id="IPR032420">
    <property type="entry name" value="E1_4HB"/>
</dbReference>
<evidence type="ECO:0000256" key="11">
    <source>
        <dbReference type="PROSITE-ProRule" id="PRU10132"/>
    </source>
</evidence>
<sequence length="1081" mass="121972">MYADYKLTSTNSKNIATVSHLSTISFLNKYNSFAFLISLILHKLKLRQIDSPTKSAKMGINSENGMADNGDAVLDKNLYSRQIYALGESAMMHLRKASVLISGIGSVGVEVAKNLILGGIRQVTIHDTRDARWLDLSAQYYLKESDIGRNRAEASFEHLAELNDSVTCHLSMDPLNENFVKQFDLTVLTDAPLSMQLIVNDWTRKHNRHFIATDARGLFGIVFVDVGAEFKVNDLNGERCKELLIEHVDAETGDVTTLDNVMHGLEDGDYVTFSEVKGMTELNGIEPLKITIKKPNVFNIGKVVAKFSPYVEGGRFTQVKVPSIISHKSLKESLIEPDILMWDFAKFENPSQLHALWQALHSFEAKHKRSPMPRSNEDVGLLKVELPPGAELDENLLRIFSYQACGNLAPIASIVGGIAAQEAMKAVMHHMTPLKQFLYIDCIEALPGDWSPFDNNNLTANDCEMKNCRYDGQVAVFGRAYQEALLKQKYFIVGAGAIGCELLKNLAMMGVACGPDGKLKITDMDQIEISNLNRQFLFRRNDVGNKKSEVAVKAVKDFNLNIKIDALSERVGAETESIFTDDFFNDLNGVLNALDNVDARRYMDRRCIYYRLPLLDSGTMGTKGNTQVVYPHLTESYGSSVDPPEKDIPICTLKNFPNEIQHTIQWARDLFEGLFTTPAETANQFISDERGFLQRVDQMNTAQRLHMLSKVEEALIRERPHSPEDCIKWARMNFQEYFHNMIAQLLHMFPPDQVTEQGIKFWSGSKRCPHVLDFNPDEPEHFNFVWAASILRAHQYGITPIIDKKKFLAVLNEIHPPPFMPKSDVKIAVTEAEAKQEEKATADDDVDEKLQSVMMNLAKLNKKTTKSLIPIDFEKDDDTNHHMEFITAASNLRADNYQITPADVMKTKQIAGRIIPALATTTAAVAGLVCIELYKMIGDGHQPPNVPLKVFKNGFLNLALPFFGFSEPIAAPKKKCADGYFTLWDRFEIQGPKKMKELIQWIKEETGLDVTMMSCGVSLIYSFFLSSDKRMERLEQDMKDIVEEVTRKKIPDYVQSIVLEVIANNKDDEDVEIPYIKFNLR</sequence>
<dbReference type="InterPro" id="IPR042302">
    <property type="entry name" value="E1_FCCH_sf"/>
</dbReference>
<dbReference type="CDD" id="cd01490">
    <property type="entry name" value="Ube1_repeat2"/>
    <property type="match status" value="1"/>
</dbReference>
<dbReference type="PANTHER" id="PTHR10953">
    <property type="entry name" value="UBIQUITIN-ACTIVATING ENZYME E1"/>
    <property type="match status" value="1"/>
</dbReference>
<dbReference type="FunFam" id="2.40.30.180:FF:000001">
    <property type="entry name" value="ubiquitin-like modifier-activating enzyme 1"/>
    <property type="match status" value="1"/>
</dbReference>
<evidence type="ECO:0000313" key="14">
    <source>
        <dbReference type="EMBL" id="CDP98554.1"/>
    </source>
</evidence>
<evidence type="ECO:0000256" key="4">
    <source>
        <dbReference type="ARBA" id="ARBA00011245"/>
    </source>
</evidence>
<dbReference type="FunFam" id="3.10.290.60:FF:000001">
    <property type="entry name" value="Ubiquitin-activating enzyme E1 2"/>
    <property type="match status" value="1"/>
</dbReference>
<dbReference type="OMA" id="GANLHAF"/>
<keyword evidence="9 12" id="KW-0067">ATP-binding</keyword>
<dbReference type="GO" id="GO:0016925">
    <property type="term" value="P:protein sumoylation"/>
    <property type="evidence" value="ECO:0007669"/>
    <property type="project" value="TreeGrafter"/>
</dbReference>
<evidence type="ECO:0000256" key="10">
    <source>
        <dbReference type="ARBA" id="ARBA00030371"/>
    </source>
</evidence>
<dbReference type="FunFam" id="3.50.50.80:FF:000001">
    <property type="entry name" value="ubiquitin-like modifier-activating enzyme 1"/>
    <property type="match status" value="1"/>
</dbReference>
<dbReference type="FunFam" id="3.40.50.720:FF:000015">
    <property type="entry name" value="Ubiquitin-activating enzyme E1 1"/>
    <property type="match status" value="1"/>
</dbReference>
<proteinExistence type="inferred from homology"/>
<evidence type="ECO:0000259" key="13">
    <source>
        <dbReference type="SMART" id="SM00985"/>
    </source>
</evidence>
<dbReference type="Pfam" id="PF10585">
    <property type="entry name" value="UBA_E1_SCCH"/>
    <property type="match status" value="1"/>
</dbReference>
<dbReference type="InterPro" id="IPR018075">
    <property type="entry name" value="UBQ-activ_enz_E1"/>
</dbReference>
<dbReference type="InterPro" id="IPR042063">
    <property type="entry name" value="Ubi_acti_E1_SCCH"/>
</dbReference>
<dbReference type="EMBL" id="LN856998">
    <property type="protein sequence ID" value="CDP98554.1"/>
    <property type="molecule type" value="Genomic_DNA"/>
</dbReference>
<accession>A0A1I9G3P0</accession>
<dbReference type="InterPro" id="IPR032418">
    <property type="entry name" value="E1_FCCH"/>
</dbReference>
<evidence type="ECO:0000256" key="2">
    <source>
        <dbReference type="ARBA" id="ARBA00004906"/>
    </source>
</evidence>
<dbReference type="UniPathway" id="UPA00143"/>
<dbReference type="InterPro" id="IPR042449">
    <property type="entry name" value="Ub-E1_IAD_1"/>
</dbReference>
<dbReference type="SUPFAM" id="SSF69572">
    <property type="entry name" value="Activating enzymes of the ubiquitin-like proteins"/>
    <property type="match status" value="2"/>
</dbReference>
<dbReference type="PANTHER" id="PTHR10953:SF4">
    <property type="entry name" value="UBIQUITIN-ACTIVATING ENZYME E1 C-TERMINAL DOMAIN-CONTAINING PROTEIN"/>
    <property type="match status" value="1"/>
</dbReference>
<keyword evidence="6 12" id="KW-0436">Ligase</keyword>
<feature type="domain" description="Ubiquitin-activating enzyme E1 C-terminal" evidence="13">
    <location>
        <begin position="951"/>
        <end position="1076"/>
    </location>
</feature>
<gene>
    <name evidence="14" type="primary">Bma-uba-1</name>
    <name evidence="14" type="ORF">BM_Bm2818</name>
</gene>
<dbReference type="SMART" id="SM00985">
    <property type="entry name" value="UBA_e1_C"/>
    <property type="match status" value="1"/>
</dbReference>
<evidence type="ECO:0000256" key="9">
    <source>
        <dbReference type="ARBA" id="ARBA00022840"/>
    </source>
</evidence>
<dbReference type="Pfam" id="PF00899">
    <property type="entry name" value="ThiF"/>
    <property type="match status" value="1"/>
</dbReference>
<dbReference type="Pfam" id="PF09358">
    <property type="entry name" value="E1_UFD"/>
    <property type="match status" value="1"/>
</dbReference>
<dbReference type="GO" id="GO:0004839">
    <property type="term" value="F:ubiquitin activating enzyme activity"/>
    <property type="evidence" value="ECO:0007669"/>
    <property type="project" value="UniProtKB-EC"/>
</dbReference>
<name>A0A1I9G3P0_BRUMA</name>
<protein>
    <recommendedName>
        <fullName evidence="5">E1 ubiquitin-activating enzyme</fullName>
        <ecNumber evidence="5">6.2.1.45</ecNumber>
    </recommendedName>
    <alternativeName>
        <fullName evidence="10">Ubiquitin-activating enzyme E1</fullName>
    </alternativeName>
</protein>
<dbReference type="Gene3D" id="1.10.10.2660">
    <property type="entry name" value="Ubiquitin-activating enzyme E1, SCCH domain"/>
    <property type="match status" value="1"/>
</dbReference>
<dbReference type="FunFam" id="1.10.10.2660:FF:000001">
    <property type="entry name" value="Ubiquitin-activating enzyme E1 1"/>
    <property type="match status" value="1"/>
</dbReference>
<reference evidence="14" key="2">
    <citation type="submission" date="2012-12" db="EMBL/GenBank/DDBJ databases">
        <authorList>
            <consortium name="WormBase Consortium"/>
            <person name="Ghedin E."/>
            <person name="Paulini M."/>
        </authorList>
    </citation>
    <scope>NUCLEOTIDE SEQUENCE</scope>
    <source>
        <strain evidence="14">FR3</strain>
    </source>
</reference>
<dbReference type="Gene3D" id="3.40.50.720">
    <property type="entry name" value="NAD(P)-binding Rossmann-like Domain"/>
    <property type="match status" value="1"/>
</dbReference>
<dbReference type="InterPro" id="IPR045886">
    <property type="entry name" value="ThiF/MoeB/HesA"/>
</dbReference>